<accession>A0A9P6T5G2</accession>
<feature type="compositionally biased region" description="Low complexity" evidence="1">
    <location>
        <begin position="25"/>
        <end position="41"/>
    </location>
</feature>
<dbReference type="Proteomes" id="UP000886653">
    <property type="component" value="Unassembled WGS sequence"/>
</dbReference>
<name>A0A9P6T5G2_9BASI</name>
<evidence type="ECO:0000313" key="2">
    <source>
        <dbReference type="EMBL" id="KAG0139837.1"/>
    </source>
</evidence>
<evidence type="ECO:0000256" key="1">
    <source>
        <dbReference type="SAM" id="MobiDB-lite"/>
    </source>
</evidence>
<feature type="compositionally biased region" description="Acidic residues" evidence="1">
    <location>
        <begin position="67"/>
        <end position="81"/>
    </location>
</feature>
<feature type="compositionally biased region" description="Basic and acidic residues" evidence="1">
    <location>
        <begin position="43"/>
        <end position="55"/>
    </location>
</feature>
<dbReference type="EMBL" id="MU167515">
    <property type="protein sequence ID" value="KAG0139837.1"/>
    <property type="molecule type" value="Genomic_DNA"/>
</dbReference>
<feature type="compositionally biased region" description="Basic and acidic residues" evidence="1">
    <location>
        <begin position="1"/>
        <end position="10"/>
    </location>
</feature>
<comment type="caution">
    <text evidence="2">The sequence shown here is derived from an EMBL/GenBank/DDBJ whole genome shotgun (WGS) entry which is preliminary data.</text>
</comment>
<reference evidence="2" key="1">
    <citation type="submission" date="2013-11" db="EMBL/GenBank/DDBJ databases">
        <title>Genome sequence of the fusiform rust pathogen reveals effectors for host alternation and coevolution with pine.</title>
        <authorList>
            <consortium name="DOE Joint Genome Institute"/>
            <person name="Smith K."/>
            <person name="Pendleton A."/>
            <person name="Kubisiak T."/>
            <person name="Anderson C."/>
            <person name="Salamov A."/>
            <person name="Aerts A."/>
            <person name="Riley R."/>
            <person name="Clum A."/>
            <person name="Lindquist E."/>
            <person name="Ence D."/>
            <person name="Campbell M."/>
            <person name="Kronenberg Z."/>
            <person name="Feau N."/>
            <person name="Dhillon B."/>
            <person name="Hamelin R."/>
            <person name="Burleigh J."/>
            <person name="Smith J."/>
            <person name="Yandell M."/>
            <person name="Nelson C."/>
            <person name="Grigoriev I."/>
            <person name="Davis J."/>
        </authorList>
    </citation>
    <scope>NUCLEOTIDE SEQUENCE</scope>
    <source>
        <strain evidence="2">G11</strain>
    </source>
</reference>
<sequence length="219" mass="24131">MVTDDSEVHWPTRPIQQPKLIRTQSAPLLDSLSKSSSGLESNPVHRPDVYWHRSSYDSNESSQESAIQDDDDEEEEEEEEDPAGHPVNVSLLIVPTFVFIKAPPSIRHIHRAPATNLLSASLPASMSRAPIQECVTQELLQLTQPLRDGLLSPQRMLPAARIKQVGVGGRGKKRHLFASGTVTKPLSLPGLPHLPIVQSTGPIPLVAPRPIRAWQRDQA</sequence>
<gene>
    <name evidence="2" type="ORF">CROQUDRAFT_136982</name>
</gene>
<organism evidence="2 3">
    <name type="scientific">Cronartium quercuum f. sp. fusiforme G11</name>
    <dbReference type="NCBI Taxonomy" id="708437"/>
    <lineage>
        <taxon>Eukaryota</taxon>
        <taxon>Fungi</taxon>
        <taxon>Dikarya</taxon>
        <taxon>Basidiomycota</taxon>
        <taxon>Pucciniomycotina</taxon>
        <taxon>Pucciniomycetes</taxon>
        <taxon>Pucciniales</taxon>
        <taxon>Coleosporiaceae</taxon>
        <taxon>Cronartium</taxon>
    </lineage>
</organism>
<feature type="region of interest" description="Disordered" evidence="1">
    <location>
        <begin position="1"/>
        <end position="86"/>
    </location>
</feature>
<dbReference type="AlphaFoldDB" id="A0A9P6T5G2"/>
<evidence type="ECO:0000313" key="3">
    <source>
        <dbReference type="Proteomes" id="UP000886653"/>
    </source>
</evidence>
<proteinExistence type="predicted"/>
<keyword evidence="3" id="KW-1185">Reference proteome</keyword>
<feature type="compositionally biased region" description="Low complexity" evidence="1">
    <location>
        <begin position="56"/>
        <end position="65"/>
    </location>
</feature>
<dbReference type="OrthoDB" id="2507408at2759"/>
<protein>
    <submittedName>
        <fullName evidence="2">Uncharacterized protein</fullName>
    </submittedName>
</protein>